<dbReference type="RefSeq" id="WP_015902488.1">
    <property type="nucleotide sequence ID" value="NC_012115.1"/>
</dbReference>
<keyword evidence="1" id="KW-0812">Transmembrane</keyword>
<dbReference type="HOGENOM" id="CLU_1668483_0_0_7"/>
<dbReference type="NCBIfam" id="TIGR02532">
    <property type="entry name" value="IV_pilin_GFxxxE"/>
    <property type="match status" value="1"/>
</dbReference>
<dbReference type="eggNOG" id="COG4968">
    <property type="taxonomic scope" value="Bacteria"/>
</dbReference>
<keyword evidence="1" id="KW-0472">Membrane</keyword>
<dbReference type="InterPro" id="IPR045584">
    <property type="entry name" value="Pilin-like"/>
</dbReference>
<keyword evidence="3" id="KW-1185">Reference proteome</keyword>
<dbReference type="Pfam" id="PF07963">
    <property type="entry name" value="N_methyl"/>
    <property type="match status" value="1"/>
</dbReference>
<dbReference type="STRING" id="598659.NAMH_1367"/>
<dbReference type="KEGG" id="nam:NAMH_1367"/>
<protein>
    <submittedName>
        <fullName evidence="2">Pilin</fullName>
    </submittedName>
</protein>
<dbReference type="EMBL" id="CP001279">
    <property type="protein sequence ID" value="ACM93436.1"/>
    <property type="molecule type" value="Genomic_DNA"/>
</dbReference>
<feature type="transmembrane region" description="Helical" evidence="1">
    <location>
        <begin position="7"/>
        <end position="25"/>
    </location>
</feature>
<dbReference type="Proteomes" id="UP000000448">
    <property type="component" value="Chromosome"/>
</dbReference>
<gene>
    <name evidence="2" type="ordered locus">NAMH_1367</name>
</gene>
<dbReference type="InterPro" id="IPR012902">
    <property type="entry name" value="N_methyl_site"/>
</dbReference>
<evidence type="ECO:0000256" key="1">
    <source>
        <dbReference type="SAM" id="Phobius"/>
    </source>
</evidence>
<evidence type="ECO:0000313" key="2">
    <source>
        <dbReference type="EMBL" id="ACM93436.1"/>
    </source>
</evidence>
<dbReference type="OrthoDB" id="5349145at2"/>
<dbReference type="AlphaFoldDB" id="B9L5X2"/>
<dbReference type="Gene3D" id="3.30.700.10">
    <property type="entry name" value="Glycoprotein, Type 4 Pilin"/>
    <property type="match status" value="1"/>
</dbReference>
<keyword evidence="1" id="KW-1133">Transmembrane helix</keyword>
<evidence type="ECO:0000313" key="3">
    <source>
        <dbReference type="Proteomes" id="UP000000448"/>
    </source>
</evidence>
<proteinExistence type="predicted"/>
<organism evidence="2 3">
    <name type="scientific">Nautilia profundicola (strain ATCC BAA-1463 / DSM 18972 / AmH)</name>
    <dbReference type="NCBI Taxonomy" id="598659"/>
    <lineage>
        <taxon>Bacteria</taxon>
        <taxon>Pseudomonadati</taxon>
        <taxon>Campylobacterota</taxon>
        <taxon>Epsilonproteobacteria</taxon>
        <taxon>Nautiliales</taxon>
        <taxon>Nautiliaceae</taxon>
        <taxon>Nautilia</taxon>
    </lineage>
</organism>
<dbReference type="SUPFAM" id="SSF54523">
    <property type="entry name" value="Pili subunits"/>
    <property type="match status" value="1"/>
</dbReference>
<sequence>MKKAFTLIELIFVIVIIGVLASIAIPKFKNLTTHAKSSGIKSVVTSVQSSIDNIHGKWIINDNYIWDPDGDGNTNLNDEGYPISLDSGKNETSLFKYVLKIPVPSCGNRTQSCWKEYDDNRYEYIYTPSKILKIDYNATTGTLECTDGVGITKEECEQTIY</sequence>
<reference evidence="2 3" key="1">
    <citation type="journal article" date="2009" name="PLoS Genet.">
        <title>Adaptations to submarine hydrothermal environments exemplified by the genome of Nautilia profundicola.</title>
        <authorList>
            <person name="Campbell B.J."/>
            <person name="Smith J.L."/>
            <person name="Hanson T.E."/>
            <person name="Klotz M.G."/>
            <person name="Stein L.Y."/>
            <person name="Lee C.K."/>
            <person name="Wu D."/>
            <person name="Robinson J.M."/>
            <person name="Khouri H.M."/>
            <person name="Eisen J.A."/>
            <person name="Cary S.C."/>
        </authorList>
    </citation>
    <scope>NUCLEOTIDE SEQUENCE [LARGE SCALE GENOMIC DNA]</scope>
    <source>
        <strain evidence="3">ATCC BAA-1463 / DSM 18972 / AmH</strain>
    </source>
</reference>
<accession>B9L5X2</accession>
<name>B9L5X2_NAUPA</name>